<evidence type="ECO:0000313" key="3">
    <source>
        <dbReference type="EMBL" id="SHM06840.1"/>
    </source>
</evidence>
<evidence type="ECO:0000313" key="4">
    <source>
        <dbReference type="Proteomes" id="UP000184121"/>
    </source>
</evidence>
<dbReference type="GO" id="GO:0016491">
    <property type="term" value="F:oxidoreductase activity"/>
    <property type="evidence" value="ECO:0007669"/>
    <property type="project" value="UniProtKB-KW"/>
</dbReference>
<dbReference type="InterPro" id="IPR050791">
    <property type="entry name" value="Aldo-Keto_reductase"/>
</dbReference>
<evidence type="ECO:0000256" key="1">
    <source>
        <dbReference type="ARBA" id="ARBA00023002"/>
    </source>
</evidence>
<protein>
    <submittedName>
        <fullName evidence="3">Predicted oxidoreductase</fullName>
    </submittedName>
</protein>
<dbReference type="STRING" id="29534.SAMN05444366_2241"/>
<sequence length="353" mass="39136">MYNNPVTLLEELCIVKNDKRIIVRKTIKMKTRILGTQGLEVSALGMGCMNLSFGTGKGVDIKEGIKVIRSAYEKGITFFDTAEAYGPFTNEELVGESLKPFRKDVIIATKFGMISDTGINSKPEHIRQVVEASLKRLQTDYIDLLYQHRVDPNVPIEDVAGTIKDLIQEGKVKYFGLSEAGAETIQRAHNIQPVSAVQNQYSIWTREPEAKVLPLCEQLGIGFVPWGPIGTGFLTGKITPDTKFDSDTDLRAVFPRFTPEAIRANMPVVELLTKIANRKNATPVQIALAWLLAQKSFIVPIPGMDKIEFLDDNIKSVNVELSTKDLQEIEDGLAKITFQGARLNEGLLGLSEE</sequence>
<evidence type="ECO:0000259" key="2">
    <source>
        <dbReference type="Pfam" id="PF00248"/>
    </source>
</evidence>
<keyword evidence="4" id="KW-1185">Reference proteome</keyword>
<dbReference type="InterPro" id="IPR036812">
    <property type="entry name" value="NAD(P)_OxRdtase_dom_sf"/>
</dbReference>
<dbReference type="PANTHER" id="PTHR43625">
    <property type="entry name" value="AFLATOXIN B1 ALDEHYDE REDUCTASE"/>
    <property type="match status" value="1"/>
</dbReference>
<gene>
    <name evidence="3" type="ORF">SAMN05444366_2241</name>
</gene>
<reference evidence="4" key="1">
    <citation type="submission" date="2016-11" db="EMBL/GenBank/DDBJ databases">
        <authorList>
            <person name="Varghese N."/>
            <person name="Submissions S."/>
        </authorList>
    </citation>
    <scope>NUCLEOTIDE SEQUENCE [LARGE SCALE GENOMIC DNA]</scope>
    <source>
        <strain evidence="4">DSM 1811</strain>
    </source>
</reference>
<proteinExistence type="predicted"/>
<dbReference type="CDD" id="cd19078">
    <property type="entry name" value="AKR_AKR13C1_2"/>
    <property type="match status" value="1"/>
</dbReference>
<dbReference type="Pfam" id="PF00248">
    <property type="entry name" value="Aldo_ket_red"/>
    <property type="match status" value="1"/>
</dbReference>
<organism evidence="3 4">
    <name type="scientific">Flavobacterium saccharophilum</name>
    <dbReference type="NCBI Taxonomy" id="29534"/>
    <lineage>
        <taxon>Bacteria</taxon>
        <taxon>Pseudomonadati</taxon>
        <taxon>Bacteroidota</taxon>
        <taxon>Flavobacteriia</taxon>
        <taxon>Flavobacteriales</taxon>
        <taxon>Flavobacteriaceae</taxon>
        <taxon>Flavobacterium</taxon>
    </lineage>
</organism>
<dbReference type="Proteomes" id="UP000184121">
    <property type="component" value="Unassembled WGS sequence"/>
</dbReference>
<accession>A0A1M7FSC3</accession>
<dbReference type="GO" id="GO:0005737">
    <property type="term" value="C:cytoplasm"/>
    <property type="evidence" value="ECO:0007669"/>
    <property type="project" value="TreeGrafter"/>
</dbReference>
<dbReference type="PANTHER" id="PTHR43625:SF77">
    <property type="entry name" value="ALDO-KETO REDUCTASE"/>
    <property type="match status" value="1"/>
</dbReference>
<name>A0A1M7FSC3_9FLAO</name>
<dbReference type="AlphaFoldDB" id="A0A1M7FSC3"/>
<dbReference type="SUPFAM" id="SSF51430">
    <property type="entry name" value="NAD(P)-linked oxidoreductase"/>
    <property type="match status" value="1"/>
</dbReference>
<dbReference type="InterPro" id="IPR023210">
    <property type="entry name" value="NADP_OxRdtase_dom"/>
</dbReference>
<keyword evidence="1" id="KW-0560">Oxidoreductase</keyword>
<dbReference type="EMBL" id="FRBY01000003">
    <property type="protein sequence ID" value="SHM06840.1"/>
    <property type="molecule type" value="Genomic_DNA"/>
</dbReference>
<feature type="domain" description="NADP-dependent oxidoreductase" evidence="2">
    <location>
        <begin position="44"/>
        <end position="330"/>
    </location>
</feature>
<dbReference type="Gene3D" id="3.20.20.100">
    <property type="entry name" value="NADP-dependent oxidoreductase domain"/>
    <property type="match status" value="1"/>
</dbReference>